<dbReference type="GeneID" id="10509015"/>
<feature type="transmembrane region" description="Helical" evidence="2">
    <location>
        <begin position="5"/>
        <end position="24"/>
    </location>
</feature>
<dbReference type="Pfam" id="PF10192">
    <property type="entry name" value="GPR180-TMEM145_TM"/>
    <property type="match status" value="1"/>
</dbReference>
<keyword evidence="5" id="KW-1185">Reference proteome</keyword>
<keyword evidence="2" id="KW-0472">Membrane</keyword>
<feature type="transmembrane region" description="Helical" evidence="2">
    <location>
        <begin position="261"/>
        <end position="284"/>
    </location>
</feature>
<dbReference type="FunCoup" id="F0ZZH7">
    <property type="interactions" value="2"/>
</dbReference>
<feature type="transmembrane region" description="Helical" evidence="2">
    <location>
        <begin position="230"/>
        <end position="254"/>
    </location>
</feature>
<feature type="transmembrane region" description="Helical" evidence="2">
    <location>
        <begin position="157"/>
        <end position="178"/>
    </location>
</feature>
<evidence type="ECO:0000256" key="1">
    <source>
        <dbReference type="SAM" id="MobiDB-lite"/>
    </source>
</evidence>
<dbReference type="InterPro" id="IPR019336">
    <property type="entry name" value="GPR180/TMEM145_TM"/>
</dbReference>
<evidence type="ECO:0000313" key="4">
    <source>
        <dbReference type="EMBL" id="EGC30649.1"/>
    </source>
</evidence>
<sequence length="470" mass="55176">MYKVIYIYLIFFIYFICNANGIVLKGHVKQFSPIYNYVGKFCFEKEGTINVNVNWEENQSTSLYLFSDNIKNVVHDLKRSSCSNEVVNPDFIFNSTSDYSKSYTVVGQRDRFWYMFFVDCTPNIAVHLDYEITLKNNGDSFNSIISADQQSIPQTHFFFFAFFCLLMIVTVIWVHFYYKKHYHFNVLSYTMALLSLTEISILIYGINWIFVSRNQNSNKYLIEVGNWIGIIVTNAFYLFLILIGSGWSTSVYFLSTINLKWHFILIFISTCISLAMSNISNIYISDLDNYIYFLDTLPGYIVLLLYFTITTYFVTSNVVHYRFLTKPEDEIKRKFIRLFTPLFALYMLSPIFVVICSHFVDPWNRYKTIVILNLCINAFYFMIILLMFRPFKNPLLEILDIIIELKETDKDIENKNNNNSTTTISINNNNDTTPPVNNNIDDENNINFSSTPFEKGENKGKKHKYSKELN</sequence>
<dbReference type="RefSeq" id="XP_003292830.1">
    <property type="nucleotide sequence ID" value="XM_003292782.1"/>
</dbReference>
<dbReference type="OMA" id="IFEIANW"/>
<dbReference type="InterPro" id="IPR047831">
    <property type="entry name" value="GPR180/TMEM145"/>
</dbReference>
<feature type="transmembrane region" description="Helical" evidence="2">
    <location>
        <begin position="366"/>
        <end position="388"/>
    </location>
</feature>
<evidence type="ECO:0000259" key="3">
    <source>
        <dbReference type="Pfam" id="PF10192"/>
    </source>
</evidence>
<dbReference type="VEuPathDB" id="AmoebaDB:DICPUDRAFT_157583"/>
<feature type="transmembrane region" description="Helical" evidence="2">
    <location>
        <begin position="190"/>
        <end position="210"/>
    </location>
</feature>
<feature type="compositionally biased region" description="Basic residues" evidence="1">
    <location>
        <begin position="460"/>
        <end position="470"/>
    </location>
</feature>
<dbReference type="PANTHER" id="PTHR23252">
    <property type="entry name" value="INTIMAL THICKNESS RECEPTOR-RELATED"/>
    <property type="match status" value="1"/>
</dbReference>
<feature type="compositionally biased region" description="Low complexity" evidence="1">
    <location>
        <begin position="415"/>
        <end position="439"/>
    </location>
</feature>
<feature type="transmembrane region" description="Helical" evidence="2">
    <location>
        <begin position="290"/>
        <end position="314"/>
    </location>
</feature>
<dbReference type="OrthoDB" id="18589at2759"/>
<organism evidence="4 5">
    <name type="scientific">Dictyostelium purpureum</name>
    <name type="common">Slime mold</name>
    <dbReference type="NCBI Taxonomy" id="5786"/>
    <lineage>
        <taxon>Eukaryota</taxon>
        <taxon>Amoebozoa</taxon>
        <taxon>Evosea</taxon>
        <taxon>Eumycetozoa</taxon>
        <taxon>Dictyostelia</taxon>
        <taxon>Dictyosteliales</taxon>
        <taxon>Dictyosteliaceae</taxon>
        <taxon>Dictyostelium</taxon>
    </lineage>
</organism>
<evidence type="ECO:0000313" key="5">
    <source>
        <dbReference type="Proteomes" id="UP000001064"/>
    </source>
</evidence>
<dbReference type="EMBL" id="GL871312">
    <property type="protein sequence ID" value="EGC30649.1"/>
    <property type="molecule type" value="Genomic_DNA"/>
</dbReference>
<dbReference type="GO" id="GO:0007186">
    <property type="term" value="P:G protein-coupled receptor signaling pathway"/>
    <property type="evidence" value="ECO:0007669"/>
    <property type="project" value="InterPro"/>
</dbReference>
<feature type="transmembrane region" description="Helical" evidence="2">
    <location>
        <begin position="335"/>
        <end position="360"/>
    </location>
</feature>
<proteinExistence type="predicted"/>
<dbReference type="eggNOG" id="ENOG502RHDR">
    <property type="taxonomic scope" value="Eukaryota"/>
</dbReference>
<protein>
    <recommendedName>
        <fullName evidence="3">GPR180/TMEM145 transmembrane domain-containing protein</fullName>
    </recommendedName>
</protein>
<feature type="domain" description="GPR180/TMEM145 transmembrane" evidence="3">
    <location>
        <begin position="160"/>
        <end position="384"/>
    </location>
</feature>
<feature type="region of interest" description="Disordered" evidence="1">
    <location>
        <begin position="412"/>
        <end position="470"/>
    </location>
</feature>
<dbReference type="Proteomes" id="UP000001064">
    <property type="component" value="Unassembled WGS sequence"/>
</dbReference>
<keyword evidence="2" id="KW-1133">Transmembrane helix</keyword>
<evidence type="ECO:0000256" key="2">
    <source>
        <dbReference type="SAM" id="Phobius"/>
    </source>
</evidence>
<dbReference type="InParanoid" id="F0ZZH7"/>
<reference evidence="5" key="1">
    <citation type="journal article" date="2011" name="Genome Biol.">
        <title>Comparative genomics of the social amoebae Dictyostelium discoideum and Dictyostelium purpureum.</title>
        <authorList>
            <consortium name="US DOE Joint Genome Institute (JGI-PGF)"/>
            <person name="Sucgang R."/>
            <person name="Kuo A."/>
            <person name="Tian X."/>
            <person name="Salerno W."/>
            <person name="Parikh A."/>
            <person name="Feasley C.L."/>
            <person name="Dalin E."/>
            <person name="Tu H."/>
            <person name="Huang E."/>
            <person name="Barry K."/>
            <person name="Lindquist E."/>
            <person name="Shapiro H."/>
            <person name="Bruce D."/>
            <person name="Schmutz J."/>
            <person name="Salamov A."/>
            <person name="Fey P."/>
            <person name="Gaudet P."/>
            <person name="Anjard C."/>
            <person name="Babu M.M."/>
            <person name="Basu S."/>
            <person name="Bushmanova Y."/>
            <person name="van der Wel H."/>
            <person name="Katoh-Kurasawa M."/>
            <person name="Dinh C."/>
            <person name="Coutinho P.M."/>
            <person name="Saito T."/>
            <person name="Elias M."/>
            <person name="Schaap P."/>
            <person name="Kay R.R."/>
            <person name="Henrissat B."/>
            <person name="Eichinger L."/>
            <person name="Rivero F."/>
            <person name="Putnam N.H."/>
            <person name="West C.M."/>
            <person name="Loomis W.F."/>
            <person name="Chisholm R.L."/>
            <person name="Shaulsky G."/>
            <person name="Strassmann J.E."/>
            <person name="Queller D.C."/>
            <person name="Kuspa A."/>
            <person name="Grigoriev I.V."/>
        </authorList>
    </citation>
    <scope>NUCLEOTIDE SEQUENCE [LARGE SCALE GENOMIC DNA]</scope>
    <source>
        <strain evidence="5">QSDP1</strain>
    </source>
</reference>
<name>F0ZZH7_DICPU</name>
<dbReference type="STRING" id="5786.F0ZZH7"/>
<dbReference type="GO" id="GO:0019236">
    <property type="term" value="P:response to pheromone"/>
    <property type="evidence" value="ECO:0007669"/>
    <property type="project" value="InterPro"/>
</dbReference>
<dbReference type="PANTHER" id="PTHR23252:SF22">
    <property type="entry name" value="INTIMAL THICKNESS RELATED RECEPTOR IRP DOMAIN-CONTAINING PROTEIN"/>
    <property type="match status" value="1"/>
</dbReference>
<accession>F0ZZH7</accession>
<dbReference type="AlphaFoldDB" id="F0ZZH7"/>
<dbReference type="KEGG" id="dpp:DICPUDRAFT_157583"/>
<keyword evidence="2" id="KW-0812">Transmembrane</keyword>
<gene>
    <name evidence="4" type="ORF">DICPUDRAFT_157583</name>
</gene>